<dbReference type="AlphaFoldDB" id="A0A0C3CQ94"/>
<feature type="non-terminal residue" evidence="1">
    <location>
        <position position="238"/>
    </location>
</feature>
<evidence type="ECO:0000313" key="2">
    <source>
        <dbReference type="Proteomes" id="UP000054321"/>
    </source>
</evidence>
<dbReference type="SUPFAM" id="SSF52540">
    <property type="entry name" value="P-loop containing nucleoside triphosphate hydrolases"/>
    <property type="match status" value="1"/>
</dbReference>
<reference evidence="2" key="2">
    <citation type="submission" date="2015-01" db="EMBL/GenBank/DDBJ databases">
        <title>Evolutionary Origins and Diversification of the Mycorrhizal Mutualists.</title>
        <authorList>
            <consortium name="DOE Joint Genome Institute"/>
            <consortium name="Mycorrhizal Genomics Consortium"/>
            <person name="Kohler A."/>
            <person name="Kuo A."/>
            <person name="Nagy L.G."/>
            <person name="Floudas D."/>
            <person name="Copeland A."/>
            <person name="Barry K.W."/>
            <person name="Cichocki N."/>
            <person name="Veneault-Fourrey C."/>
            <person name="LaButti K."/>
            <person name="Lindquist E.A."/>
            <person name="Lipzen A."/>
            <person name="Lundell T."/>
            <person name="Morin E."/>
            <person name="Murat C."/>
            <person name="Riley R."/>
            <person name="Ohm R."/>
            <person name="Sun H."/>
            <person name="Tunlid A."/>
            <person name="Henrissat B."/>
            <person name="Grigoriev I.V."/>
            <person name="Hibbett D.S."/>
            <person name="Martin F."/>
        </authorList>
    </citation>
    <scope>NUCLEOTIDE SEQUENCE [LARGE SCALE GENOMIC DNA]</scope>
    <source>
        <strain evidence="2">Zn</strain>
    </source>
</reference>
<reference evidence="1 2" key="1">
    <citation type="submission" date="2014-04" db="EMBL/GenBank/DDBJ databases">
        <authorList>
            <consortium name="DOE Joint Genome Institute"/>
            <person name="Kuo A."/>
            <person name="Martino E."/>
            <person name="Perotto S."/>
            <person name="Kohler A."/>
            <person name="Nagy L.G."/>
            <person name="Floudas D."/>
            <person name="Copeland A."/>
            <person name="Barry K.W."/>
            <person name="Cichocki N."/>
            <person name="Veneault-Fourrey C."/>
            <person name="LaButti K."/>
            <person name="Lindquist E.A."/>
            <person name="Lipzen A."/>
            <person name="Lundell T."/>
            <person name="Morin E."/>
            <person name="Murat C."/>
            <person name="Sun H."/>
            <person name="Tunlid A."/>
            <person name="Henrissat B."/>
            <person name="Grigoriev I.V."/>
            <person name="Hibbett D.S."/>
            <person name="Martin F."/>
            <person name="Nordberg H.P."/>
            <person name="Cantor M.N."/>
            <person name="Hua S.X."/>
        </authorList>
    </citation>
    <scope>NUCLEOTIDE SEQUENCE [LARGE SCALE GENOMIC DNA]</scope>
    <source>
        <strain evidence="1 2">Zn</strain>
    </source>
</reference>
<dbReference type="InterPro" id="IPR027417">
    <property type="entry name" value="P-loop_NTPase"/>
</dbReference>
<sequence>MSPTTIEQGLTALARELLKPSFDVADVEGNVRYVLTTISTWREPWLLVFDNFDDLHSFGNKNIKEYFPRSNYGSVLITSRDGAAKGLSRSIDVSTMSNEEALELLFRRSDTIRSDTTLQEAQKIVRRLGFHALAIDQAGAYILARTLDLDLFLEHYDKRREEVLNETPGLWEYKRKLKACQEIETKLTVFTTWELSFDLIAGDEKVRGDKGHILSLTAFFDGNEISDTLFEPYSSRNS</sequence>
<dbReference type="InParanoid" id="A0A0C3CQ94"/>
<evidence type="ECO:0000313" key="1">
    <source>
        <dbReference type="EMBL" id="KIN01209.1"/>
    </source>
</evidence>
<dbReference type="Proteomes" id="UP000054321">
    <property type="component" value="Unassembled WGS sequence"/>
</dbReference>
<accession>A0A0C3CQ94</accession>
<dbReference type="STRING" id="913774.A0A0C3CQ94"/>
<protein>
    <recommendedName>
        <fullName evidence="3">NB-ARC domain-containing protein</fullName>
    </recommendedName>
</protein>
<dbReference type="OrthoDB" id="626167at2759"/>
<dbReference type="EMBL" id="KN832876">
    <property type="protein sequence ID" value="KIN01209.1"/>
    <property type="molecule type" value="Genomic_DNA"/>
</dbReference>
<name>A0A0C3CQ94_OIDMZ</name>
<dbReference type="PANTHER" id="PTHR35205">
    <property type="entry name" value="NB-ARC AND TPR DOMAIN PROTEIN"/>
    <property type="match status" value="1"/>
</dbReference>
<dbReference type="Gene3D" id="3.40.50.300">
    <property type="entry name" value="P-loop containing nucleotide triphosphate hydrolases"/>
    <property type="match status" value="1"/>
</dbReference>
<organism evidence="1 2">
    <name type="scientific">Oidiodendron maius (strain Zn)</name>
    <dbReference type="NCBI Taxonomy" id="913774"/>
    <lineage>
        <taxon>Eukaryota</taxon>
        <taxon>Fungi</taxon>
        <taxon>Dikarya</taxon>
        <taxon>Ascomycota</taxon>
        <taxon>Pezizomycotina</taxon>
        <taxon>Leotiomycetes</taxon>
        <taxon>Leotiomycetes incertae sedis</taxon>
        <taxon>Myxotrichaceae</taxon>
        <taxon>Oidiodendron</taxon>
    </lineage>
</organism>
<keyword evidence="2" id="KW-1185">Reference proteome</keyword>
<proteinExistence type="predicted"/>
<dbReference type="HOGENOM" id="CLU_1168294_0_0_1"/>
<dbReference type="PANTHER" id="PTHR35205:SF1">
    <property type="entry name" value="ZU5 DOMAIN-CONTAINING PROTEIN"/>
    <property type="match status" value="1"/>
</dbReference>
<gene>
    <name evidence="1" type="ORF">OIDMADRAFT_123057</name>
</gene>
<evidence type="ECO:0008006" key="3">
    <source>
        <dbReference type="Google" id="ProtNLM"/>
    </source>
</evidence>